<evidence type="ECO:0000313" key="2">
    <source>
        <dbReference type="EMBL" id="GBP76760.1"/>
    </source>
</evidence>
<accession>A0A4C1YNS1</accession>
<sequence>MCRAPADEMPAGDARRTETNAVRMETADLHKPGEDGVRGKYEHMSLKRHRFRGGVSRWKMGEKKFARRD</sequence>
<evidence type="ECO:0000256" key="1">
    <source>
        <dbReference type="SAM" id="MobiDB-lite"/>
    </source>
</evidence>
<evidence type="ECO:0000313" key="3">
    <source>
        <dbReference type="Proteomes" id="UP000299102"/>
    </source>
</evidence>
<reference evidence="2 3" key="1">
    <citation type="journal article" date="2019" name="Commun. Biol.">
        <title>The bagworm genome reveals a unique fibroin gene that provides high tensile strength.</title>
        <authorList>
            <person name="Kono N."/>
            <person name="Nakamura H."/>
            <person name="Ohtoshi R."/>
            <person name="Tomita M."/>
            <person name="Numata K."/>
            <person name="Arakawa K."/>
        </authorList>
    </citation>
    <scope>NUCLEOTIDE SEQUENCE [LARGE SCALE GENOMIC DNA]</scope>
</reference>
<proteinExistence type="predicted"/>
<protein>
    <submittedName>
        <fullName evidence="2">Uncharacterized protein</fullName>
    </submittedName>
</protein>
<dbReference type="AlphaFoldDB" id="A0A4C1YNS1"/>
<comment type="caution">
    <text evidence="2">The sequence shown here is derived from an EMBL/GenBank/DDBJ whole genome shotgun (WGS) entry which is preliminary data.</text>
</comment>
<gene>
    <name evidence="2" type="ORF">EVAR_58484_1</name>
</gene>
<feature type="region of interest" description="Disordered" evidence="1">
    <location>
        <begin position="1"/>
        <end position="21"/>
    </location>
</feature>
<dbReference type="EMBL" id="BGZK01001302">
    <property type="protein sequence ID" value="GBP76760.1"/>
    <property type="molecule type" value="Genomic_DNA"/>
</dbReference>
<dbReference type="Proteomes" id="UP000299102">
    <property type="component" value="Unassembled WGS sequence"/>
</dbReference>
<keyword evidence="3" id="KW-1185">Reference proteome</keyword>
<name>A0A4C1YNS1_EUMVA</name>
<organism evidence="2 3">
    <name type="scientific">Eumeta variegata</name>
    <name type="common">Bagworm moth</name>
    <name type="synonym">Eumeta japonica</name>
    <dbReference type="NCBI Taxonomy" id="151549"/>
    <lineage>
        <taxon>Eukaryota</taxon>
        <taxon>Metazoa</taxon>
        <taxon>Ecdysozoa</taxon>
        <taxon>Arthropoda</taxon>
        <taxon>Hexapoda</taxon>
        <taxon>Insecta</taxon>
        <taxon>Pterygota</taxon>
        <taxon>Neoptera</taxon>
        <taxon>Endopterygota</taxon>
        <taxon>Lepidoptera</taxon>
        <taxon>Glossata</taxon>
        <taxon>Ditrysia</taxon>
        <taxon>Tineoidea</taxon>
        <taxon>Psychidae</taxon>
        <taxon>Oiketicinae</taxon>
        <taxon>Eumeta</taxon>
    </lineage>
</organism>